<dbReference type="GeneID" id="63793069"/>
<gene>
    <name evidence="2" type="ORF">BHQ10_003853</name>
</gene>
<proteinExistence type="predicted"/>
<evidence type="ECO:0000313" key="3">
    <source>
        <dbReference type="Proteomes" id="UP000249363"/>
    </source>
</evidence>
<comment type="caution">
    <text evidence="2">The sequence shown here is derived from an EMBL/GenBank/DDBJ whole genome shotgun (WGS) entry which is preliminary data.</text>
</comment>
<feature type="region of interest" description="Disordered" evidence="1">
    <location>
        <begin position="1"/>
        <end position="31"/>
    </location>
</feature>
<sequence length="116" mass="13140">MSNKPPTRRQSIKTPVPTIPPQTTLPLQRPITRAHHLTTATPPLHRTDTFHPDSHNTDLREATISLDINRAISRATLRKVTNKVIRHKDINKATLRRATTLKTIGGTARRMEFVLD</sequence>
<dbReference type="AlphaFoldDB" id="A0A364KWG6"/>
<reference evidence="2 3" key="1">
    <citation type="journal article" date="2017" name="Biotechnol. Biofuels">
        <title>Differential beta-glucosidase expression as a function of carbon source availability in Talaromyces amestolkiae: a genomic and proteomic approach.</title>
        <authorList>
            <person name="de Eugenio L.I."/>
            <person name="Mendez-Liter J.A."/>
            <person name="Nieto-Dominguez M."/>
            <person name="Alonso L."/>
            <person name="Gil-Munoz J."/>
            <person name="Barriuso J."/>
            <person name="Prieto A."/>
            <person name="Martinez M.J."/>
        </authorList>
    </citation>
    <scope>NUCLEOTIDE SEQUENCE [LARGE SCALE GENOMIC DNA]</scope>
    <source>
        <strain evidence="2 3">CIB</strain>
    </source>
</reference>
<dbReference type="EMBL" id="MIKG01000006">
    <property type="protein sequence ID" value="RAO67841.1"/>
    <property type="molecule type" value="Genomic_DNA"/>
</dbReference>
<organism evidence="2 3">
    <name type="scientific">Talaromyces amestolkiae</name>
    <dbReference type="NCBI Taxonomy" id="1196081"/>
    <lineage>
        <taxon>Eukaryota</taxon>
        <taxon>Fungi</taxon>
        <taxon>Dikarya</taxon>
        <taxon>Ascomycota</taxon>
        <taxon>Pezizomycotina</taxon>
        <taxon>Eurotiomycetes</taxon>
        <taxon>Eurotiomycetidae</taxon>
        <taxon>Eurotiales</taxon>
        <taxon>Trichocomaceae</taxon>
        <taxon>Talaromyces</taxon>
        <taxon>Talaromyces sect. Talaromyces</taxon>
    </lineage>
</organism>
<dbReference type="RefSeq" id="XP_040732357.1">
    <property type="nucleotide sequence ID" value="XM_040876155.1"/>
</dbReference>
<evidence type="ECO:0000256" key="1">
    <source>
        <dbReference type="SAM" id="MobiDB-lite"/>
    </source>
</evidence>
<accession>A0A364KWG6</accession>
<keyword evidence="3" id="KW-1185">Reference proteome</keyword>
<evidence type="ECO:0000313" key="2">
    <source>
        <dbReference type="EMBL" id="RAO67841.1"/>
    </source>
</evidence>
<dbReference type="Proteomes" id="UP000249363">
    <property type="component" value="Unassembled WGS sequence"/>
</dbReference>
<name>A0A364KWG6_TALAM</name>
<feature type="compositionally biased region" description="Basic residues" evidence="1">
    <location>
        <begin position="1"/>
        <end position="11"/>
    </location>
</feature>
<protein>
    <submittedName>
        <fullName evidence="2">Uncharacterized protein</fullName>
    </submittedName>
</protein>
<feature type="compositionally biased region" description="Low complexity" evidence="1">
    <location>
        <begin position="21"/>
        <end position="31"/>
    </location>
</feature>